<gene>
    <name evidence="1" type="ORF">JX265_006604</name>
</gene>
<evidence type="ECO:0000313" key="2">
    <source>
        <dbReference type="Proteomes" id="UP000829685"/>
    </source>
</evidence>
<protein>
    <submittedName>
        <fullName evidence="1">Uncharacterized protein</fullName>
    </submittedName>
</protein>
<dbReference type="AlphaFoldDB" id="A0A9P9WLV1"/>
<dbReference type="Proteomes" id="UP000829685">
    <property type="component" value="Unassembled WGS sequence"/>
</dbReference>
<organism evidence="1 2">
    <name type="scientific">Neoarthrinium moseri</name>
    <dbReference type="NCBI Taxonomy" id="1658444"/>
    <lineage>
        <taxon>Eukaryota</taxon>
        <taxon>Fungi</taxon>
        <taxon>Dikarya</taxon>
        <taxon>Ascomycota</taxon>
        <taxon>Pezizomycotina</taxon>
        <taxon>Sordariomycetes</taxon>
        <taxon>Xylariomycetidae</taxon>
        <taxon>Amphisphaeriales</taxon>
        <taxon>Apiosporaceae</taxon>
        <taxon>Neoarthrinium</taxon>
    </lineage>
</organism>
<keyword evidence="2" id="KW-1185">Reference proteome</keyword>
<dbReference type="EMBL" id="JAFIMR010000015">
    <property type="protein sequence ID" value="KAI1869514.1"/>
    <property type="molecule type" value="Genomic_DNA"/>
</dbReference>
<sequence length="66" mass="7054">MVSIDDFRLLLKVISPSNLSMPGGLIKIAGAAAISIDKHGAFHLGGNEVQWDGRGRTTVEKPIPQE</sequence>
<accession>A0A9P9WLV1</accession>
<proteinExistence type="predicted"/>
<comment type="caution">
    <text evidence="1">The sequence shown here is derived from an EMBL/GenBank/DDBJ whole genome shotgun (WGS) entry which is preliminary data.</text>
</comment>
<name>A0A9P9WLV1_9PEZI</name>
<evidence type="ECO:0000313" key="1">
    <source>
        <dbReference type="EMBL" id="KAI1869514.1"/>
    </source>
</evidence>
<reference evidence="1" key="1">
    <citation type="submission" date="2021-03" db="EMBL/GenBank/DDBJ databases">
        <title>Revisited historic fungal species revealed as producer of novel bioactive compounds through whole genome sequencing and comparative genomics.</title>
        <authorList>
            <person name="Vignolle G.A."/>
            <person name="Hochenegger N."/>
            <person name="Mach R.L."/>
            <person name="Mach-Aigner A.R."/>
            <person name="Javad Rahimi M."/>
            <person name="Salim K.A."/>
            <person name="Chan C.M."/>
            <person name="Lim L.B.L."/>
            <person name="Cai F."/>
            <person name="Druzhinina I.S."/>
            <person name="U'Ren J.M."/>
            <person name="Derntl C."/>
        </authorList>
    </citation>
    <scope>NUCLEOTIDE SEQUENCE</scope>
    <source>
        <strain evidence="1">TUCIM 5799</strain>
    </source>
</reference>